<gene>
    <name evidence="2" type="ORF">OHV25_34105</name>
</gene>
<feature type="region of interest" description="Disordered" evidence="1">
    <location>
        <begin position="388"/>
        <end position="407"/>
    </location>
</feature>
<sequence>MFSRRHRRPKSAELLKAWECLDAGDIPGAVRLLRTAGEDLPLGEVALVAGRAAKAAGFDDLDRAAAAVAARPGDDRALYDFGYACIERGLSFLAVPALREVLTRNPGALQVMRELVAAYESENRHGEAVELLARHESGFEEWPDRYLLVFNAIMAGELALAKRQYALLPEPEDPMWLPAHQRQRHMLERAASAGPVSALDRTDLRGWQFVTGGTVLGALSPFGFGAGMNGRYAWLQDSHGECLQGLLRLKALLDAAGVRPCSVSLLPDRGSRILGLAAAELLGLPAEPFAPGREDTVVIAYDLNELAAVDEGPEILGQLHGRVPGQVLHEHASSWTDPPVITADSVALLHQAVVAPWDGQLRAGEGGEVERAGADERPDALIAAEIVGADPSPDEGDGETPADPDERFTEFVTAVRGSWLRGERTGLKSTGPVPSSKFA</sequence>
<dbReference type="AlphaFoldDB" id="A0AAU2H7C0"/>
<evidence type="ECO:0008006" key="3">
    <source>
        <dbReference type="Google" id="ProtNLM"/>
    </source>
</evidence>
<feature type="compositionally biased region" description="Acidic residues" evidence="1">
    <location>
        <begin position="392"/>
        <end position="403"/>
    </location>
</feature>
<dbReference type="InterPro" id="IPR011990">
    <property type="entry name" value="TPR-like_helical_dom_sf"/>
</dbReference>
<reference evidence="2" key="1">
    <citation type="submission" date="2022-10" db="EMBL/GenBank/DDBJ databases">
        <title>The complete genomes of actinobacterial strains from the NBC collection.</title>
        <authorList>
            <person name="Joergensen T.S."/>
            <person name="Alvarez Arevalo M."/>
            <person name="Sterndorff E.B."/>
            <person name="Faurdal D."/>
            <person name="Vuksanovic O."/>
            <person name="Mourched A.-S."/>
            <person name="Charusanti P."/>
            <person name="Shaw S."/>
            <person name="Blin K."/>
            <person name="Weber T."/>
        </authorList>
    </citation>
    <scope>NUCLEOTIDE SEQUENCE</scope>
    <source>
        <strain evidence="2">NBC_00060</strain>
    </source>
</reference>
<dbReference type="SUPFAM" id="SSF48452">
    <property type="entry name" value="TPR-like"/>
    <property type="match status" value="1"/>
</dbReference>
<evidence type="ECO:0000313" key="2">
    <source>
        <dbReference type="EMBL" id="WTU44258.1"/>
    </source>
</evidence>
<dbReference type="Gene3D" id="1.25.40.10">
    <property type="entry name" value="Tetratricopeptide repeat domain"/>
    <property type="match status" value="1"/>
</dbReference>
<name>A0AAU2H7C0_9ACTN</name>
<protein>
    <recommendedName>
        <fullName evidence="3">Tetratricopeptide repeat protein</fullName>
    </recommendedName>
</protein>
<proteinExistence type="predicted"/>
<accession>A0AAU2H7C0</accession>
<evidence type="ECO:0000256" key="1">
    <source>
        <dbReference type="SAM" id="MobiDB-lite"/>
    </source>
</evidence>
<organism evidence="2">
    <name type="scientific">Streptomyces sp. NBC_00060</name>
    <dbReference type="NCBI Taxonomy" id="2975636"/>
    <lineage>
        <taxon>Bacteria</taxon>
        <taxon>Bacillati</taxon>
        <taxon>Actinomycetota</taxon>
        <taxon>Actinomycetes</taxon>
        <taxon>Kitasatosporales</taxon>
        <taxon>Streptomycetaceae</taxon>
        <taxon>Streptomyces</taxon>
    </lineage>
</organism>
<dbReference type="EMBL" id="CP108253">
    <property type="protein sequence ID" value="WTU44258.1"/>
    <property type="molecule type" value="Genomic_DNA"/>
</dbReference>